<dbReference type="Proteomes" id="UP000028582">
    <property type="component" value="Unassembled WGS sequence"/>
</dbReference>
<evidence type="ECO:0000313" key="6">
    <source>
        <dbReference type="EMBL" id="ETO71053.1"/>
    </source>
</evidence>
<reference evidence="6 7" key="1">
    <citation type="submission" date="2013-11" db="EMBL/GenBank/DDBJ databases">
        <title>The Genome Sequence of Phytophthora parasitica P1976.</title>
        <authorList>
            <consortium name="The Broad Institute Genomics Platform"/>
            <person name="Russ C."/>
            <person name="Tyler B."/>
            <person name="Panabieres F."/>
            <person name="Shan W."/>
            <person name="Tripathy S."/>
            <person name="Grunwald N."/>
            <person name="Machado M."/>
            <person name="Johnson C.S."/>
            <person name="Walker B."/>
            <person name="Young S."/>
            <person name="Zeng Q."/>
            <person name="Gargeya S."/>
            <person name="Fitzgerald M."/>
            <person name="Haas B."/>
            <person name="Abouelleil A."/>
            <person name="Allen A.W."/>
            <person name="Alvarado L."/>
            <person name="Arachchi H.M."/>
            <person name="Berlin A.M."/>
            <person name="Chapman S.B."/>
            <person name="Gainer-Dewar J."/>
            <person name="Goldberg J."/>
            <person name="Griggs A."/>
            <person name="Gujja S."/>
            <person name="Hansen M."/>
            <person name="Howarth C."/>
            <person name="Imamovic A."/>
            <person name="Ireland A."/>
            <person name="Larimer J."/>
            <person name="McCowan C."/>
            <person name="Murphy C."/>
            <person name="Pearson M."/>
            <person name="Poon T.W."/>
            <person name="Priest M."/>
            <person name="Roberts A."/>
            <person name="Saif S."/>
            <person name="Shea T."/>
            <person name="Sisk P."/>
            <person name="Sykes S."/>
            <person name="Wortman J."/>
            <person name="Nusbaum C."/>
            <person name="Birren B."/>
        </authorList>
    </citation>
    <scope>NUCLEOTIDE SEQUENCE [LARGE SCALE GENOMIC DNA]</scope>
    <source>
        <strain evidence="6 7">P1976</strain>
    </source>
</reference>
<dbReference type="SUPFAM" id="SSF54236">
    <property type="entry name" value="Ubiquitin-like"/>
    <property type="match status" value="1"/>
</dbReference>
<comment type="similarity">
    <text evidence="4">Belongs to the TBCB family.</text>
</comment>
<dbReference type="GO" id="GO:0043014">
    <property type="term" value="F:alpha-tubulin binding"/>
    <property type="evidence" value="ECO:0007669"/>
    <property type="project" value="InterPro"/>
</dbReference>
<dbReference type="PANTHER" id="PTHR18916">
    <property type="entry name" value="DYNACTIN 1-RELATED MICROTUBULE-BINDING"/>
    <property type="match status" value="1"/>
</dbReference>
<dbReference type="OrthoDB" id="2130750at2759"/>
<keyword evidence="2" id="KW-0963">Cytoplasm</keyword>
<dbReference type="GO" id="GO:0005634">
    <property type="term" value="C:nucleus"/>
    <property type="evidence" value="ECO:0007669"/>
    <property type="project" value="TreeGrafter"/>
</dbReference>
<protein>
    <recommendedName>
        <fullName evidence="5">CAP-Gly domain-containing protein</fullName>
    </recommendedName>
</protein>
<gene>
    <name evidence="6" type="ORF">F444_12536</name>
</gene>
<dbReference type="InterPro" id="IPR000626">
    <property type="entry name" value="Ubiquitin-like_dom"/>
</dbReference>
<evidence type="ECO:0000313" key="7">
    <source>
        <dbReference type="Proteomes" id="UP000028582"/>
    </source>
</evidence>
<feature type="domain" description="CAP-Gly" evidence="5">
    <location>
        <begin position="205"/>
        <end position="247"/>
    </location>
</feature>
<dbReference type="PANTHER" id="PTHR18916:SF85">
    <property type="entry name" value="TUBULIN-FOLDING COFACTOR B"/>
    <property type="match status" value="1"/>
</dbReference>
<dbReference type="GO" id="GO:0035371">
    <property type="term" value="C:microtubule plus-end"/>
    <property type="evidence" value="ECO:0007669"/>
    <property type="project" value="TreeGrafter"/>
</dbReference>
<dbReference type="GO" id="GO:0005829">
    <property type="term" value="C:cytosol"/>
    <property type="evidence" value="ECO:0007669"/>
    <property type="project" value="UniProtKB-ARBA"/>
</dbReference>
<evidence type="ECO:0000256" key="1">
    <source>
        <dbReference type="ARBA" id="ARBA00004496"/>
    </source>
</evidence>
<dbReference type="InterPro" id="IPR000938">
    <property type="entry name" value="CAP-Gly_domain"/>
</dbReference>
<evidence type="ECO:0000256" key="4">
    <source>
        <dbReference type="ARBA" id="ARBA00025779"/>
    </source>
</evidence>
<dbReference type="FunFam" id="2.30.30.190:FF:000013">
    <property type="entry name" value="Tubulin-folding cofactor B"/>
    <property type="match status" value="1"/>
</dbReference>
<evidence type="ECO:0000256" key="3">
    <source>
        <dbReference type="ARBA" id="ARBA00023186"/>
    </source>
</evidence>
<dbReference type="GO" id="GO:0007023">
    <property type="term" value="P:post-chaperonin tubulin folding pathway"/>
    <property type="evidence" value="ECO:0007669"/>
    <property type="project" value="InterPro"/>
</dbReference>
<dbReference type="PROSITE" id="PS50245">
    <property type="entry name" value="CAP_GLY_2"/>
    <property type="match status" value="1"/>
</dbReference>
<dbReference type="CDD" id="cd01789">
    <property type="entry name" value="Ubl_TBCB"/>
    <property type="match status" value="1"/>
</dbReference>
<dbReference type="EMBL" id="ANJA01002229">
    <property type="protein sequence ID" value="ETO71053.1"/>
    <property type="molecule type" value="Genomic_DNA"/>
</dbReference>
<keyword evidence="3" id="KW-0143">Chaperone</keyword>
<comment type="caution">
    <text evidence="6">The sequence shown here is derived from an EMBL/GenBank/DDBJ whole genome shotgun (WGS) entry which is preliminary data.</text>
</comment>
<dbReference type="InterPro" id="IPR036859">
    <property type="entry name" value="CAP-Gly_dom_sf"/>
</dbReference>
<dbReference type="GO" id="GO:0051010">
    <property type="term" value="F:microtubule plus-end binding"/>
    <property type="evidence" value="ECO:0007669"/>
    <property type="project" value="TreeGrafter"/>
</dbReference>
<evidence type="ECO:0000256" key="2">
    <source>
        <dbReference type="ARBA" id="ARBA00022490"/>
    </source>
</evidence>
<comment type="subcellular location">
    <subcellularLocation>
        <location evidence="1">Cytoplasm</location>
    </subcellularLocation>
</comment>
<dbReference type="GO" id="GO:0007021">
    <property type="term" value="P:tubulin complex assembly"/>
    <property type="evidence" value="ECO:0007669"/>
    <property type="project" value="InterPro"/>
</dbReference>
<dbReference type="Gene3D" id="3.10.20.90">
    <property type="entry name" value="Phosphatidylinositol 3-kinase Catalytic Subunit, Chain A, domain 1"/>
    <property type="match status" value="1"/>
</dbReference>
<proteinExistence type="inferred from homology"/>
<sequence>MAQDMRALRDYVTAMDGHQYDNVPEGVVCLLITHSNLQLQMVDIRLDLHGTIGELRHKLYQHTGTKPDAMELLVMRSDGSVYARLDDDQRMLGFYSLENGMRLHVVDKDPFSLSKGGGLEDVSLVKKYEISEEDYNKREKTVRAYKREQLAKDPNWKPKAMMNVTKPTVDPAALPGPETVVNLKVGDRCEVQPGGRRGQVQYLGEIPEIAPGYWVGVQFDEPVGKGDGSVKGATYFKCEQKYGGFIRPHNVAVGDFPALDPFADLSDSDDDEL</sequence>
<dbReference type="InterPro" id="IPR029071">
    <property type="entry name" value="Ubiquitin-like_domsf"/>
</dbReference>
<dbReference type="Pfam" id="PF01302">
    <property type="entry name" value="CAP_GLY"/>
    <property type="match status" value="1"/>
</dbReference>
<dbReference type="Gene3D" id="2.30.30.190">
    <property type="entry name" value="CAP Gly-rich-like domain"/>
    <property type="match status" value="1"/>
</dbReference>
<name>A0A080ZWP2_PHYNI</name>
<evidence type="ECO:0000259" key="5">
    <source>
        <dbReference type="PROSITE" id="PS50245"/>
    </source>
</evidence>
<dbReference type="InterPro" id="IPR045172">
    <property type="entry name" value="TBCB_Ubl"/>
</dbReference>
<organism evidence="6 7">
    <name type="scientific">Phytophthora nicotianae P1976</name>
    <dbReference type="NCBI Taxonomy" id="1317066"/>
    <lineage>
        <taxon>Eukaryota</taxon>
        <taxon>Sar</taxon>
        <taxon>Stramenopiles</taxon>
        <taxon>Oomycota</taxon>
        <taxon>Peronosporomycetes</taxon>
        <taxon>Peronosporales</taxon>
        <taxon>Peronosporaceae</taxon>
        <taxon>Phytophthora</taxon>
    </lineage>
</organism>
<dbReference type="Pfam" id="PF14560">
    <property type="entry name" value="Ubiquitin_2"/>
    <property type="match status" value="1"/>
</dbReference>
<dbReference type="GO" id="GO:0031122">
    <property type="term" value="P:cytoplasmic microtubule organization"/>
    <property type="evidence" value="ECO:0007669"/>
    <property type="project" value="TreeGrafter"/>
</dbReference>
<dbReference type="SUPFAM" id="SSF74924">
    <property type="entry name" value="Cap-Gly domain"/>
    <property type="match status" value="1"/>
</dbReference>
<dbReference type="SMART" id="SM01052">
    <property type="entry name" value="CAP_GLY"/>
    <property type="match status" value="1"/>
</dbReference>
<accession>A0A080ZWP2</accession>
<dbReference type="AlphaFoldDB" id="A0A080ZWP2"/>